<evidence type="ECO:0000256" key="15">
    <source>
        <dbReference type="ARBA" id="ARBA00025218"/>
    </source>
</evidence>
<dbReference type="PRINTS" id="PR01165">
    <property type="entry name" value="CYCOXIDASEI"/>
</dbReference>
<feature type="transmembrane region" description="Helical" evidence="18">
    <location>
        <begin position="316"/>
        <end position="337"/>
    </location>
</feature>
<reference evidence="22" key="1">
    <citation type="journal article" date="2019" name="Int. J. Syst. Evol. Microbiol.">
        <title>The Global Catalogue of Microorganisms (GCM) 10K type strain sequencing project: providing services to taxonomists for standard genome sequencing and annotation.</title>
        <authorList>
            <consortium name="The Broad Institute Genomics Platform"/>
            <consortium name="The Broad Institute Genome Sequencing Center for Infectious Disease"/>
            <person name="Wu L."/>
            <person name="Ma J."/>
        </authorList>
    </citation>
    <scope>NUCLEOTIDE SEQUENCE [LARGE SCALE GENOMIC DNA]</scope>
    <source>
        <strain evidence="22">JCM 17459</strain>
    </source>
</reference>
<comment type="similarity">
    <text evidence="3 17">Belongs to the heme-copper respiratory oxidase family.</text>
</comment>
<keyword evidence="18" id="KW-1003">Cell membrane</keyword>
<sequence>MASTVETGPRIVPGLRPQRQSLGRTIVSWMTSTDHKTIGYMYVVSAFIFFMFGGVLALLVRAELFEPGMLLQSKEQYNQLFTMHGTIMMFLFATPLFTALGNIMVPIQIGAPDVAYPRLNMFSFWLFSMGGLLTIAGFLTPKGAASFGWTAYTPLSNATFSPGLGGDLWVLGLIMTGFGTIFGSVNFIATIITMRAPGMTMFRMPIFTWNILITSILALMAFPILAAALFGLAVDRILGGQIFNPEAGGALLWQHLFWFFGHPEVYIIALPFFGVVSEIIPVFSRKPIFGYKGLVFATIAIAALSVTVWAHHMFTTGAVMLSFFSLMTMLIAIPTGVKFFNWIGTMWRGKLTFETPMLYCLGFMFTFLFGGLTGVILSSPAMDFQVHDTYFVVAHFHYVVFGTVVFAMYAGFFFWWPKWTGRMLDERLGKIQFWILFIGFHTTFLVQHWLGVQGMPRRYADYMPEDGFTLYNQISTVGSVLIAVSTLPFLWNVYKTMRGPRTVFVDDPWGFGNSLEWATASPFPRHNFTSLPRIRSERPAFDLHHPEVAALDHPEPNQDLLDSLYASPETHGRERVLDQRTDHE</sequence>
<dbReference type="PANTHER" id="PTHR10422">
    <property type="entry name" value="CYTOCHROME C OXIDASE SUBUNIT 1"/>
    <property type="match status" value="1"/>
</dbReference>
<comment type="catalytic activity">
    <reaction evidence="16 18">
        <text>4 Fe(II)-[cytochrome c] + O2 + 8 H(+)(in) = 4 Fe(III)-[cytochrome c] + 2 H2O + 4 H(+)(out)</text>
        <dbReference type="Rhea" id="RHEA:11436"/>
        <dbReference type="Rhea" id="RHEA-COMP:10350"/>
        <dbReference type="Rhea" id="RHEA-COMP:14399"/>
        <dbReference type="ChEBI" id="CHEBI:15377"/>
        <dbReference type="ChEBI" id="CHEBI:15378"/>
        <dbReference type="ChEBI" id="CHEBI:15379"/>
        <dbReference type="ChEBI" id="CHEBI:29033"/>
        <dbReference type="ChEBI" id="CHEBI:29034"/>
        <dbReference type="EC" id="7.1.1.9"/>
    </reaction>
</comment>
<evidence type="ECO:0000256" key="3">
    <source>
        <dbReference type="ARBA" id="ARBA00009578"/>
    </source>
</evidence>
<evidence type="ECO:0000256" key="18">
    <source>
        <dbReference type="RuleBase" id="RU363061"/>
    </source>
</evidence>
<feature type="transmembrane region" description="Helical" evidence="18">
    <location>
        <begin position="168"/>
        <end position="194"/>
    </location>
</feature>
<feature type="region of interest" description="Disordered" evidence="19">
    <location>
        <begin position="552"/>
        <end position="584"/>
    </location>
</feature>
<name>A0ABP6UP17_9MICO</name>
<keyword evidence="5 17" id="KW-0349">Heme</keyword>
<keyword evidence="12 18" id="KW-0408">Iron</keyword>
<evidence type="ECO:0000313" key="22">
    <source>
        <dbReference type="Proteomes" id="UP001499841"/>
    </source>
</evidence>
<gene>
    <name evidence="21" type="primary">ctaD_3</name>
    <name evidence="21" type="ORF">GCM10022262_38970</name>
</gene>
<feature type="transmembrane region" description="Helical" evidence="18">
    <location>
        <begin position="80"/>
        <end position="107"/>
    </location>
</feature>
<feature type="transmembrane region" description="Helical" evidence="18">
    <location>
        <begin position="252"/>
        <end position="276"/>
    </location>
</feature>
<evidence type="ECO:0000256" key="14">
    <source>
        <dbReference type="ARBA" id="ARBA00023136"/>
    </source>
</evidence>
<dbReference type="PROSITE" id="PS50855">
    <property type="entry name" value="COX1"/>
    <property type="match status" value="1"/>
</dbReference>
<evidence type="ECO:0000256" key="12">
    <source>
        <dbReference type="ARBA" id="ARBA00023004"/>
    </source>
</evidence>
<feature type="transmembrane region" description="Helical" evidence="18">
    <location>
        <begin position="288"/>
        <end position="310"/>
    </location>
</feature>
<accession>A0ABP6UP17</accession>
<evidence type="ECO:0000256" key="16">
    <source>
        <dbReference type="ARBA" id="ARBA00047816"/>
    </source>
</evidence>
<protein>
    <recommendedName>
        <fullName evidence="18">Cytochrome c oxidase subunit 1</fullName>
        <ecNumber evidence="18">7.1.1.9</ecNumber>
    </recommendedName>
</protein>
<evidence type="ECO:0000256" key="19">
    <source>
        <dbReference type="SAM" id="MobiDB-lite"/>
    </source>
</evidence>
<comment type="pathway">
    <text evidence="2 18">Energy metabolism; oxidative phosphorylation.</text>
</comment>
<feature type="transmembrane region" description="Helical" evidence="18">
    <location>
        <begin position="358"/>
        <end position="376"/>
    </location>
</feature>
<keyword evidence="7 17" id="KW-0812">Transmembrane</keyword>
<feature type="transmembrane region" description="Helical" evidence="18">
    <location>
        <begin position="40"/>
        <end position="60"/>
    </location>
</feature>
<dbReference type="CDD" id="cd01662">
    <property type="entry name" value="Ubiquinol_Oxidase_I"/>
    <property type="match status" value="1"/>
</dbReference>
<feature type="transmembrane region" description="Helical" evidence="18">
    <location>
        <begin position="119"/>
        <end position="139"/>
    </location>
</feature>
<evidence type="ECO:0000256" key="11">
    <source>
        <dbReference type="ARBA" id="ARBA00022989"/>
    </source>
</evidence>
<dbReference type="InterPro" id="IPR000883">
    <property type="entry name" value="Cyt_C_Oxase_1"/>
</dbReference>
<proteinExistence type="inferred from homology"/>
<dbReference type="Proteomes" id="UP001499841">
    <property type="component" value="Unassembled WGS sequence"/>
</dbReference>
<evidence type="ECO:0000259" key="20">
    <source>
        <dbReference type="PROSITE" id="PS50855"/>
    </source>
</evidence>
<organism evidence="21 22">
    <name type="scientific">Georgenia daeguensis</name>
    <dbReference type="NCBI Taxonomy" id="908355"/>
    <lineage>
        <taxon>Bacteria</taxon>
        <taxon>Bacillati</taxon>
        <taxon>Actinomycetota</taxon>
        <taxon>Actinomycetes</taxon>
        <taxon>Micrococcales</taxon>
        <taxon>Bogoriellaceae</taxon>
        <taxon>Georgenia</taxon>
    </lineage>
</organism>
<comment type="caution">
    <text evidence="21">The sequence shown here is derived from an EMBL/GenBank/DDBJ whole genome shotgun (WGS) entry which is preliminary data.</text>
</comment>
<evidence type="ECO:0000256" key="5">
    <source>
        <dbReference type="ARBA" id="ARBA00022617"/>
    </source>
</evidence>
<keyword evidence="13 18" id="KW-0186">Copper</keyword>
<keyword evidence="4 17" id="KW-0813">Transport</keyword>
<feature type="transmembrane region" description="Helical" evidence="18">
    <location>
        <begin position="470"/>
        <end position="491"/>
    </location>
</feature>
<dbReference type="EC" id="7.1.1.9" evidence="18"/>
<keyword evidence="8 18" id="KW-0479">Metal-binding</keyword>
<dbReference type="PANTHER" id="PTHR10422:SF18">
    <property type="entry name" value="CYTOCHROME C OXIDASE SUBUNIT 1"/>
    <property type="match status" value="1"/>
</dbReference>
<keyword evidence="11 18" id="KW-1133">Transmembrane helix</keyword>
<feature type="transmembrane region" description="Helical" evidence="18">
    <location>
        <begin position="206"/>
        <end position="232"/>
    </location>
</feature>
<evidence type="ECO:0000256" key="17">
    <source>
        <dbReference type="RuleBase" id="RU000370"/>
    </source>
</evidence>
<evidence type="ECO:0000256" key="7">
    <source>
        <dbReference type="ARBA" id="ARBA00022692"/>
    </source>
</evidence>
<keyword evidence="9" id="KW-1278">Translocase</keyword>
<dbReference type="SUPFAM" id="SSF81442">
    <property type="entry name" value="Cytochrome c oxidase subunit I-like"/>
    <property type="match status" value="1"/>
</dbReference>
<dbReference type="InterPro" id="IPR014241">
    <property type="entry name" value="Cyt_c_oxidase_su1_bac"/>
</dbReference>
<keyword evidence="6 17" id="KW-0679">Respiratory chain</keyword>
<dbReference type="NCBIfam" id="TIGR02891">
    <property type="entry name" value="CtaD_CoxA"/>
    <property type="match status" value="1"/>
</dbReference>
<comment type="subcellular location">
    <subcellularLocation>
        <location evidence="18">Cell membrane</location>
        <topology evidence="18">Multi-pass membrane protein</topology>
    </subcellularLocation>
    <subcellularLocation>
        <location evidence="1">Membrane</location>
        <topology evidence="1">Multi-pass membrane protein</topology>
    </subcellularLocation>
</comment>
<evidence type="ECO:0000256" key="6">
    <source>
        <dbReference type="ARBA" id="ARBA00022660"/>
    </source>
</evidence>
<evidence type="ECO:0000256" key="2">
    <source>
        <dbReference type="ARBA" id="ARBA00004673"/>
    </source>
</evidence>
<evidence type="ECO:0000256" key="13">
    <source>
        <dbReference type="ARBA" id="ARBA00023008"/>
    </source>
</evidence>
<evidence type="ECO:0000256" key="1">
    <source>
        <dbReference type="ARBA" id="ARBA00004141"/>
    </source>
</evidence>
<dbReference type="Gene3D" id="1.20.210.10">
    <property type="entry name" value="Cytochrome c oxidase-like, subunit I domain"/>
    <property type="match status" value="1"/>
</dbReference>
<dbReference type="InterPro" id="IPR023616">
    <property type="entry name" value="Cyt_c_oxase-like_su1_dom"/>
</dbReference>
<keyword evidence="10 17" id="KW-0249">Electron transport</keyword>
<evidence type="ECO:0000256" key="4">
    <source>
        <dbReference type="ARBA" id="ARBA00022448"/>
    </source>
</evidence>
<dbReference type="InterPro" id="IPR036927">
    <property type="entry name" value="Cyt_c_oxase-like_su1_sf"/>
</dbReference>
<feature type="transmembrane region" description="Helical" evidence="18">
    <location>
        <begin position="428"/>
        <end position="450"/>
    </location>
</feature>
<comment type="function">
    <text evidence="15 18">Cytochrome c oxidase is the component of the respiratory chain that catalyzes the reduction of oxygen to water. Subunits 1-3 form the functional core of the enzyme complex. CO I is the catalytic subunit of the enzyme. Electrons originating in cytochrome c are transferred via the copper A center of subunit 2 and heme A of subunit 1 to the bimetallic center formed by heme A3 and copper B.</text>
</comment>
<evidence type="ECO:0000313" key="21">
    <source>
        <dbReference type="EMBL" id="GAA3511025.1"/>
    </source>
</evidence>
<dbReference type="RefSeq" id="WP_345045030.1">
    <property type="nucleotide sequence ID" value="NZ_BAABBA010000031.1"/>
</dbReference>
<dbReference type="InterPro" id="IPR023615">
    <property type="entry name" value="Cyt_c_Oxase_su1_BS"/>
</dbReference>
<keyword evidence="22" id="KW-1185">Reference proteome</keyword>
<feature type="domain" description="Cytochrome oxidase subunit I profile" evidence="20">
    <location>
        <begin position="29"/>
        <end position="535"/>
    </location>
</feature>
<feature type="transmembrane region" description="Helical" evidence="18">
    <location>
        <begin position="396"/>
        <end position="416"/>
    </location>
</feature>
<evidence type="ECO:0000256" key="9">
    <source>
        <dbReference type="ARBA" id="ARBA00022967"/>
    </source>
</evidence>
<keyword evidence="14 18" id="KW-0472">Membrane</keyword>
<evidence type="ECO:0000256" key="10">
    <source>
        <dbReference type="ARBA" id="ARBA00022982"/>
    </source>
</evidence>
<dbReference type="PROSITE" id="PS00077">
    <property type="entry name" value="COX1_CUB"/>
    <property type="match status" value="1"/>
</dbReference>
<dbReference type="EMBL" id="BAABBA010000031">
    <property type="protein sequence ID" value="GAA3511025.1"/>
    <property type="molecule type" value="Genomic_DNA"/>
</dbReference>
<dbReference type="Pfam" id="PF00115">
    <property type="entry name" value="COX1"/>
    <property type="match status" value="1"/>
</dbReference>
<feature type="compositionally biased region" description="Basic and acidic residues" evidence="19">
    <location>
        <begin position="570"/>
        <end position="584"/>
    </location>
</feature>
<evidence type="ECO:0000256" key="8">
    <source>
        <dbReference type="ARBA" id="ARBA00022723"/>
    </source>
</evidence>